<name>X0SS47_9ZZZZ</name>
<dbReference type="SUPFAM" id="SSF47644">
    <property type="entry name" value="Methionine synthase domain"/>
    <property type="match status" value="1"/>
</dbReference>
<dbReference type="SMART" id="SM01018">
    <property type="entry name" value="B12-binding_2"/>
    <property type="match status" value="1"/>
</dbReference>
<dbReference type="EMBL" id="BARS01000895">
    <property type="protein sequence ID" value="GAF83894.1"/>
    <property type="molecule type" value="Genomic_DNA"/>
</dbReference>
<dbReference type="GO" id="GO:0008168">
    <property type="term" value="F:methyltransferase activity"/>
    <property type="evidence" value="ECO:0007669"/>
    <property type="project" value="InterPro"/>
</dbReference>
<proteinExistence type="predicted"/>
<dbReference type="InterPro" id="IPR036594">
    <property type="entry name" value="Meth_synthase_dom"/>
</dbReference>
<feature type="domain" description="B12-binding N-terminal" evidence="1">
    <location>
        <begin position="1"/>
        <end position="53"/>
    </location>
</feature>
<dbReference type="Pfam" id="PF02607">
    <property type="entry name" value="B12-binding_2"/>
    <property type="match status" value="1"/>
</dbReference>
<accession>X0SS47</accession>
<dbReference type="GO" id="GO:0015948">
    <property type="term" value="P:methanogenesis"/>
    <property type="evidence" value="ECO:0007669"/>
    <property type="project" value="InterPro"/>
</dbReference>
<dbReference type="PROSITE" id="PS51337">
    <property type="entry name" value="B12_BINDING_NTER"/>
    <property type="match status" value="1"/>
</dbReference>
<protein>
    <recommendedName>
        <fullName evidence="1">B12-binding N-terminal domain-containing protein</fullName>
    </recommendedName>
</protein>
<comment type="caution">
    <text evidence="2">The sequence shown here is derived from an EMBL/GenBank/DDBJ whole genome shotgun (WGS) entry which is preliminary data.</text>
</comment>
<reference evidence="2" key="1">
    <citation type="journal article" date="2014" name="Front. Microbiol.">
        <title>High frequency of phylogenetically diverse reductive dehalogenase-homologous genes in deep subseafloor sedimentary metagenomes.</title>
        <authorList>
            <person name="Kawai M."/>
            <person name="Futagami T."/>
            <person name="Toyoda A."/>
            <person name="Takaki Y."/>
            <person name="Nishi S."/>
            <person name="Hori S."/>
            <person name="Arai W."/>
            <person name="Tsubouchi T."/>
            <person name="Morono Y."/>
            <person name="Uchiyama I."/>
            <person name="Ito T."/>
            <person name="Fujiyama A."/>
            <person name="Inagaki F."/>
            <person name="Takami H."/>
        </authorList>
    </citation>
    <scope>NUCLEOTIDE SEQUENCE</scope>
    <source>
        <strain evidence="2">Expedition CK06-06</strain>
    </source>
</reference>
<sequence>MADNIFEQAIEAILKGDADKATEIAKRGIDEGMDPLEIMDKGFIPGINQVGDLGIGVVTGDPGRPTGIAAKFKIAELLDIEINSVNLFKSQTRLVGPKDFTGDSNSQ</sequence>
<dbReference type="InterPro" id="IPR003759">
    <property type="entry name" value="Cbl-bd_cap"/>
</dbReference>
<dbReference type="Gene3D" id="1.10.1240.10">
    <property type="entry name" value="Methionine synthase domain"/>
    <property type="match status" value="1"/>
</dbReference>
<dbReference type="AlphaFoldDB" id="X0SS47"/>
<organism evidence="2">
    <name type="scientific">marine sediment metagenome</name>
    <dbReference type="NCBI Taxonomy" id="412755"/>
    <lineage>
        <taxon>unclassified sequences</taxon>
        <taxon>metagenomes</taxon>
        <taxon>ecological metagenomes</taxon>
    </lineage>
</organism>
<evidence type="ECO:0000259" key="1">
    <source>
        <dbReference type="PROSITE" id="PS51337"/>
    </source>
</evidence>
<gene>
    <name evidence="2" type="ORF">S01H1_01950</name>
</gene>
<evidence type="ECO:0000313" key="2">
    <source>
        <dbReference type="EMBL" id="GAF83894.1"/>
    </source>
</evidence>